<comment type="caution">
    <text evidence="5">The sequence shown here is derived from an EMBL/GenBank/DDBJ whole genome shotgun (WGS) entry which is preliminary data.</text>
</comment>
<evidence type="ECO:0000313" key="5">
    <source>
        <dbReference type="EMBL" id="KAH9317117.1"/>
    </source>
</evidence>
<evidence type="ECO:0008006" key="7">
    <source>
        <dbReference type="Google" id="ProtNLM"/>
    </source>
</evidence>
<protein>
    <recommendedName>
        <fullName evidence="7">Pentatricopeptide repeat-containing protein</fullName>
    </recommendedName>
</protein>
<dbReference type="PANTHER" id="PTHR24015">
    <property type="entry name" value="OS07G0578800 PROTEIN-RELATED"/>
    <property type="match status" value="1"/>
</dbReference>
<keyword evidence="2" id="KW-0677">Repeat</keyword>
<reference evidence="5 6" key="1">
    <citation type="journal article" date="2021" name="Nat. Plants">
        <title>The Taxus genome provides insights into paclitaxel biosynthesis.</title>
        <authorList>
            <person name="Xiong X."/>
            <person name="Gou J."/>
            <person name="Liao Q."/>
            <person name="Li Y."/>
            <person name="Zhou Q."/>
            <person name="Bi G."/>
            <person name="Li C."/>
            <person name="Du R."/>
            <person name="Wang X."/>
            <person name="Sun T."/>
            <person name="Guo L."/>
            <person name="Liang H."/>
            <person name="Lu P."/>
            <person name="Wu Y."/>
            <person name="Zhang Z."/>
            <person name="Ro D.K."/>
            <person name="Shang Y."/>
            <person name="Huang S."/>
            <person name="Yan J."/>
        </authorList>
    </citation>
    <scope>NUCLEOTIDE SEQUENCE [LARGE SCALE GENOMIC DNA]</scope>
    <source>
        <strain evidence="5">Ta-2019</strain>
    </source>
</reference>
<evidence type="ECO:0000256" key="3">
    <source>
        <dbReference type="ARBA" id="ARBA00022946"/>
    </source>
</evidence>
<dbReference type="PANTHER" id="PTHR24015:SF548">
    <property type="entry name" value="OS08G0340900 PROTEIN"/>
    <property type="match status" value="1"/>
</dbReference>
<dbReference type="GO" id="GO:0003723">
    <property type="term" value="F:RNA binding"/>
    <property type="evidence" value="ECO:0007669"/>
    <property type="project" value="InterPro"/>
</dbReference>
<evidence type="ECO:0000256" key="2">
    <source>
        <dbReference type="ARBA" id="ARBA00022737"/>
    </source>
</evidence>
<dbReference type="InterPro" id="IPR011990">
    <property type="entry name" value="TPR-like_helical_dom_sf"/>
</dbReference>
<sequence length="414" mass="45697">GLHTRSKTKPVHRQTCLSGKVTAAAAIMELPLLDANKLCKQGEAVDFVMQPTSVKAESQSYAAILQECARSRDLRQGKRLHAHITRTGLERDIFVGNNLISMYVKCGSLVYARQVFDKMRERNVITWNAMMAGYSGSGENGEVVRLFCEMQRKQVTPNRPTFASILKACVITADVERLHTLVIRKGFALDVNVASILVDVYVKSGGLFHARQVFDEMPEKDVVTWTSMITGYAQNENGDEALEVFYDMCQSGARPNNFTFASALTACAGQGAMEEGQAVHASCIKTGVTSDTFVRSTLITMYMKCGGIEEACRLFEKMPEQNMVSWTAMIAGYMQNGCSEEALRFFHQMQGMGLKCNQFTFASVLSACANLRAIEEGKQVHTHVIKTGFERAICVANALLTMYSKGKSTDDAVK</sequence>
<name>A0AA38G6T5_TAXCH</name>
<evidence type="ECO:0000256" key="4">
    <source>
        <dbReference type="PROSITE-ProRule" id="PRU00708"/>
    </source>
</evidence>
<feature type="repeat" description="PPR" evidence="4">
    <location>
        <begin position="221"/>
        <end position="255"/>
    </location>
</feature>
<dbReference type="GO" id="GO:0009451">
    <property type="term" value="P:RNA modification"/>
    <property type="evidence" value="ECO:0007669"/>
    <property type="project" value="InterPro"/>
</dbReference>
<dbReference type="FunFam" id="1.25.40.10:FF:000344">
    <property type="entry name" value="Pentatricopeptide repeat-containing protein"/>
    <property type="match status" value="2"/>
</dbReference>
<feature type="repeat" description="PPR" evidence="4">
    <location>
        <begin position="123"/>
        <end position="157"/>
    </location>
</feature>
<dbReference type="PROSITE" id="PS51375">
    <property type="entry name" value="PPR"/>
    <property type="match status" value="5"/>
</dbReference>
<evidence type="ECO:0000313" key="6">
    <source>
        <dbReference type="Proteomes" id="UP000824469"/>
    </source>
</evidence>
<dbReference type="InterPro" id="IPR002885">
    <property type="entry name" value="PPR_rpt"/>
</dbReference>
<dbReference type="FunFam" id="1.25.40.10:FF:000488">
    <property type="entry name" value="Pentatricopeptide repeat-containing protein, mitochondrial"/>
    <property type="match status" value="1"/>
</dbReference>
<feature type="repeat" description="PPR" evidence="4">
    <location>
        <begin position="291"/>
        <end position="321"/>
    </location>
</feature>
<keyword evidence="3" id="KW-0809">Transit peptide</keyword>
<dbReference type="OMA" id="ERAICVA"/>
<gene>
    <name evidence="5" type="ORF">KI387_018886</name>
</gene>
<evidence type="ECO:0000256" key="1">
    <source>
        <dbReference type="ARBA" id="ARBA00006643"/>
    </source>
</evidence>
<dbReference type="InterPro" id="IPR046960">
    <property type="entry name" value="PPR_At4g14850-like_plant"/>
</dbReference>
<feature type="repeat" description="PPR" evidence="4">
    <location>
        <begin position="92"/>
        <end position="122"/>
    </location>
</feature>
<comment type="similarity">
    <text evidence="1">Belongs to the PPR family. PCMP-H subfamily.</text>
</comment>
<feature type="non-terminal residue" evidence="5">
    <location>
        <position position="1"/>
    </location>
</feature>
<keyword evidence="6" id="KW-1185">Reference proteome</keyword>
<organism evidence="5 6">
    <name type="scientific">Taxus chinensis</name>
    <name type="common">Chinese yew</name>
    <name type="synonym">Taxus wallichiana var. chinensis</name>
    <dbReference type="NCBI Taxonomy" id="29808"/>
    <lineage>
        <taxon>Eukaryota</taxon>
        <taxon>Viridiplantae</taxon>
        <taxon>Streptophyta</taxon>
        <taxon>Embryophyta</taxon>
        <taxon>Tracheophyta</taxon>
        <taxon>Spermatophyta</taxon>
        <taxon>Pinopsida</taxon>
        <taxon>Pinidae</taxon>
        <taxon>Conifers II</taxon>
        <taxon>Cupressales</taxon>
        <taxon>Taxaceae</taxon>
        <taxon>Taxus</taxon>
    </lineage>
</organism>
<dbReference type="AlphaFoldDB" id="A0AA38G6T5"/>
<feature type="repeat" description="PPR" evidence="4">
    <location>
        <begin position="322"/>
        <end position="356"/>
    </location>
</feature>
<proteinExistence type="inferred from homology"/>
<feature type="non-terminal residue" evidence="5">
    <location>
        <position position="414"/>
    </location>
</feature>
<accession>A0AA38G6T5</accession>
<dbReference type="Proteomes" id="UP000824469">
    <property type="component" value="Unassembled WGS sequence"/>
</dbReference>
<dbReference type="Pfam" id="PF13041">
    <property type="entry name" value="PPR_2"/>
    <property type="match status" value="3"/>
</dbReference>
<dbReference type="NCBIfam" id="TIGR00756">
    <property type="entry name" value="PPR"/>
    <property type="match status" value="4"/>
</dbReference>
<dbReference type="EMBL" id="JAHRHJ020000004">
    <property type="protein sequence ID" value="KAH9317117.1"/>
    <property type="molecule type" value="Genomic_DNA"/>
</dbReference>
<dbReference type="Gene3D" id="1.25.40.10">
    <property type="entry name" value="Tetratricopeptide repeat domain"/>
    <property type="match status" value="3"/>
</dbReference>